<reference evidence="1" key="2">
    <citation type="journal article" date="2015" name="Data Brief">
        <title>Shoot transcriptome of the giant reed, Arundo donax.</title>
        <authorList>
            <person name="Barrero R.A."/>
            <person name="Guerrero F.D."/>
            <person name="Moolhuijzen P."/>
            <person name="Goolsby J.A."/>
            <person name="Tidwell J."/>
            <person name="Bellgard S.E."/>
            <person name="Bellgard M.I."/>
        </authorList>
    </citation>
    <scope>NUCLEOTIDE SEQUENCE</scope>
    <source>
        <tissue evidence="1">Shoot tissue taken approximately 20 cm above the soil surface</tissue>
    </source>
</reference>
<sequence length="357" mass="39927">MSLALDEGSENTVREKLMALALDEEALDDEAGSRENSPEAGYATAPGSPQKVIQAEETERLMQILLAAINGTIGPMTFSHIVKIGHKQVVALVDSGSTNTFMDYEFALKNNLKLAYQTARKVEVVGGGELVTDAIISGMHYSVGNTNFNNSFKLLKLKSYDIILGGDWIYEHSPIGLDLQKRLLTVTKNGNMLVFPDHTAPGRKCMISAKKLEERLRKGVMGCVIHVELIQDAVIEEVTPSPKEVEEILHQYTELFEEPKELPPPWSCDHAIPLKSGAEPPNLRPYKVPHYQRTAMEEMIKQMLKSGDKTQFQPIFLPNCYGEKEGWLVEVVCGLQTAELVYYQKQVPNACRRWHTQ</sequence>
<dbReference type="Gene3D" id="2.40.70.10">
    <property type="entry name" value="Acid Proteases"/>
    <property type="match status" value="1"/>
</dbReference>
<name>A0A0A8XUB0_ARUDO</name>
<dbReference type="InterPro" id="IPR021109">
    <property type="entry name" value="Peptidase_aspartic_dom_sf"/>
</dbReference>
<dbReference type="SUPFAM" id="SSF56672">
    <property type="entry name" value="DNA/RNA polymerases"/>
    <property type="match status" value="1"/>
</dbReference>
<proteinExistence type="predicted"/>
<accession>A0A0A8XUB0</accession>
<dbReference type="AlphaFoldDB" id="A0A0A8XUB0"/>
<dbReference type="EMBL" id="GBRH01282603">
    <property type="protein sequence ID" value="JAD15292.1"/>
    <property type="molecule type" value="Transcribed_RNA"/>
</dbReference>
<organism evidence="1">
    <name type="scientific">Arundo donax</name>
    <name type="common">Giant reed</name>
    <name type="synonym">Donax arundinaceus</name>
    <dbReference type="NCBI Taxonomy" id="35708"/>
    <lineage>
        <taxon>Eukaryota</taxon>
        <taxon>Viridiplantae</taxon>
        <taxon>Streptophyta</taxon>
        <taxon>Embryophyta</taxon>
        <taxon>Tracheophyta</taxon>
        <taxon>Spermatophyta</taxon>
        <taxon>Magnoliopsida</taxon>
        <taxon>Liliopsida</taxon>
        <taxon>Poales</taxon>
        <taxon>Poaceae</taxon>
        <taxon>PACMAD clade</taxon>
        <taxon>Arundinoideae</taxon>
        <taxon>Arundineae</taxon>
        <taxon>Arundo</taxon>
    </lineage>
</organism>
<evidence type="ECO:0000313" key="1">
    <source>
        <dbReference type="EMBL" id="JAD15292.1"/>
    </source>
</evidence>
<dbReference type="Pfam" id="PF08284">
    <property type="entry name" value="RVP_2"/>
    <property type="match status" value="1"/>
</dbReference>
<dbReference type="CDD" id="cd00303">
    <property type="entry name" value="retropepsin_like"/>
    <property type="match status" value="1"/>
</dbReference>
<dbReference type="InterPro" id="IPR043502">
    <property type="entry name" value="DNA/RNA_pol_sf"/>
</dbReference>
<protein>
    <submittedName>
        <fullName evidence="1">Uncharacterized protein</fullName>
    </submittedName>
</protein>
<reference evidence="1" key="1">
    <citation type="submission" date="2014-09" db="EMBL/GenBank/DDBJ databases">
        <authorList>
            <person name="Magalhaes I.L.F."/>
            <person name="Oliveira U."/>
            <person name="Santos F.R."/>
            <person name="Vidigal T.H.D.A."/>
            <person name="Brescovit A.D."/>
            <person name="Santos A.J."/>
        </authorList>
    </citation>
    <scope>NUCLEOTIDE SEQUENCE</scope>
    <source>
        <tissue evidence="1">Shoot tissue taken approximately 20 cm above the soil surface</tissue>
    </source>
</reference>
<dbReference type="SUPFAM" id="SSF50630">
    <property type="entry name" value="Acid proteases"/>
    <property type="match status" value="1"/>
</dbReference>